<comment type="similarity">
    <text evidence="1">Belongs to the N(4)/N(6)-methyltransferase family.</text>
</comment>
<proteinExistence type="inferred from homology"/>
<dbReference type="GO" id="GO:0003677">
    <property type="term" value="F:DNA binding"/>
    <property type="evidence" value="ECO:0007669"/>
    <property type="project" value="InterPro"/>
</dbReference>
<dbReference type="GO" id="GO:0032259">
    <property type="term" value="P:methylation"/>
    <property type="evidence" value="ECO:0007669"/>
    <property type="project" value="UniProtKB-KW"/>
</dbReference>
<dbReference type="InterPro" id="IPR001091">
    <property type="entry name" value="RM_Methyltransferase"/>
</dbReference>
<dbReference type="Pfam" id="PF01555">
    <property type="entry name" value="N6_N4_Mtase"/>
    <property type="match status" value="1"/>
</dbReference>
<sequence length="236" mass="26675">STNMDDIDKLMAGEQADMLWIDPPYNADNDNVDDSAFRNFLRDLFSNCTAVMKAGSPFYIAHADSEGYNFRGAAQESGLDVKQCLIWVNNSIAFGRQDHHWQHEPILYGWKPGAAHKWYGEFNKSTVIDEQPKVNDLDRSELMNLVRELRNTLATTVIREDKPKANGDHPTMKPIRLIGLHLKNSTRRGDVVIDFCGGSGSTLIACEKLGRKARLCELSPTYAQVIVERWQEFTGK</sequence>
<protein>
    <recommendedName>
        <fullName evidence="4">DNA methylase N-4/N-6 domain-containing protein</fullName>
    </recommendedName>
</protein>
<accession>A0A383DEN9</accession>
<dbReference type="InterPro" id="IPR002941">
    <property type="entry name" value="DNA_methylase_N4/N6"/>
</dbReference>
<organism evidence="5">
    <name type="scientific">marine metagenome</name>
    <dbReference type="NCBI Taxonomy" id="408172"/>
    <lineage>
        <taxon>unclassified sequences</taxon>
        <taxon>metagenomes</taxon>
        <taxon>ecological metagenomes</taxon>
    </lineage>
</organism>
<dbReference type="InterPro" id="IPR002052">
    <property type="entry name" value="DNA_methylase_N6_adenine_CS"/>
</dbReference>
<keyword evidence="2" id="KW-0489">Methyltransferase</keyword>
<reference evidence="5" key="1">
    <citation type="submission" date="2018-05" db="EMBL/GenBank/DDBJ databases">
        <authorList>
            <person name="Lanie J.A."/>
            <person name="Ng W.-L."/>
            <person name="Kazmierczak K.M."/>
            <person name="Andrzejewski T.M."/>
            <person name="Davidsen T.M."/>
            <person name="Wayne K.J."/>
            <person name="Tettelin H."/>
            <person name="Glass J.I."/>
            <person name="Rusch D."/>
            <person name="Podicherti R."/>
            <person name="Tsui H.-C.T."/>
            <person name="Winkler M.E."/>
        </authorList>
    </citation>
    <scope>NUCLEOTIDE SEQUENCE</scope>
</reference>
<feature type="domain" description="DNA methylase N-4/N-6" evidence="4">
    <location>
        <begin position="17"/>
        <end position="227"/>
    </location>
</feature>
<dbReference type="PROSITE" id="PS00092">
    <property type="entry name" value="N6_MTASE"/>
    <property type="match status" value="1"/>
</dbReference>
<feature type="non-terminal residue" evidence="5">
    <location>
        <position position="236"/>
    </location>
</feature>
<dbReference type="InterPro" id="IPR029063">
    <property type="entry name" value="SAM-dependent_MTases_sf"/>
</dbReference>
<feature type="non-terminal residue" evidence="5">
    <location>
        <position position="1"/>
    </location>
</feature>
<evidence type="ECO:0000256" key="1">
    <source>
        <dbReference type="ARBA" id="ARBA00006594"/>
    </source>
</evidence>
<evidence type="ECO:0000313" key="5">
    <source>
        <dbReference type="EMBL" id="SVE42725.1"/>
    </source>
</evidence>
<evidence type="ECO:0000256" key="2">
    <source>
        <dbReference type="ARBA" id="ARBA00022603"/>
    </source>
</evidence>
<gene>
    <name evidence="5" type="ORF">METZ01_LOCUS495579</name>
</gene>
<dbReference type="PRINTS" id="PR00508">
    <property type="entry name" value="S21N4MTFRASE"/>
</dbReference>
<dbReference type="AlphaFoldDB" id="A0A383DEN9"/>
<dbReference type="GO" id="GO:0008170">
    <property type="term" value="F:N-methyltransferase activity"/>
    <property type="evidence" value="ECO:0007669"/>
    <property type="project" value="InterPro"/>
</dbReference>
<name>A0A383DEN9_9ZZZZ</name>
<dbReference type="Gene3D" id="3.40.50.150">
    <property type="entry name" value="Vaccinia Virus protein VP39"/>
    <property type="match status" value="1"/>
</dbReference>
<dbReference type="EMBL" id="UINC01216544">
    <property type="protein sequence ID" value="SVE42725.1"/>
    <property type="molecule type" value="Genomic_DNA"/>
</dbReference>
<keyword evidence="3" id="KW-0808">Transferase</keyword>
<dbReference type="SUPFAM" id="SSF53335">
    <property type="entry name" value="S-adenosyl-L-methionine-dependent methyltransferases"/>
    <property type="match status" value="1"/>
</dbReference>
<evidence type="ECO:0000259" key="4">
    <source>
        <dbReference type="Pfam" id="PF01555"/>
    </source>
</evidence>
<evidence type="ECO:0000256" key="3">
    <source>
        <dbReference type="ARBA" id="ARBA00022679"/>
    </source>
</evidence>